<keyword evidence="4" id="KW-0288">FMN</keyword>
<sequence>MDLLNLMEKRHSVRAYSNEKVSKEMVDRIVKAGVLAPTACNFQPVRIIVIQSDRALEKLSSAANFYNAPLVFAVLSKKDEAWHRPFDGMVSDKIDASIVTDHMMLEATELGLGSVWICYFNPMAIKEALEIENGYEVINLLAVGFEGENSKVPAKKRKDILSLVKHI</sequence>
<evidence type="ECO:0000313" key="8">
    <source>
        <dbReference type="Proteomes" id="UP000731465"/>
    </source>
</evidence>
<proteinExistence type="inferred from homology"/>
<evidence type="ECO:0000259" key="6">
    <source>
        <dbReference type="Pfam" id="PF00881"/>
    </source>
</evidence>
<comment type="caution">
    <text evidence="7">The sequence shown here is derived from an EMBL/GenBank/DDBJ whole genome shotgun (WGS) entry which is preliminary data.</text>
</comment>
<evidence type="ECO:0000256" key="5">
    <source>
        <dbReference type="ARBA" id="ARBA00023002"/>
    </source>
</evidence>
<keyword evidence="3" id="KW-0285">Flavoprotein</keyword>
<organism evidence="7 8">
    <name type="scientific">Succinivibrio faecicola</name>
    <dbReference type="NCBI Taxonomy" id="2820300"/>
    <lineage>
        <taxon>Bacteria</taxon>
        <taxon>Pseudomonadati</taxon>
        <taxon>Pseudomonadota</taxon>
        <taxon>Gammaproteobacteria</taxon>
        <taxon>Aeromonadales</taxon>
        <taxon>Succinivibrionaceae</taxon>
        <taxon>Succinivibrio</taxon>
    </lineage>
</organism>
<feature type="domain" description="Nitroreductase" evidence="6">
    <location>
        <begin position="8"/>
        <end position="62"/>
    </location>
</feature>
<evidence type="ECO:0000313" key="7">
    <source>
        <dbReference type="EMBL" id="MBW7570951.1"/>
    </source>
</evidence>
<accession>A0ABS7DIM2</accession>
<reference evidence="7 8" key="1">
    <citation type="submission" date="2021-03" db="EMBL/GenBank/DDBJ databases">
        <title>Succinivibrio sp. nov. isolated from feces of cow.</title>
        <authorList>
            <person name="Choi J.-Y."/>
        </authorList>
    </citation>
    <scope>NUCLEOTIDE SEQUENCE [LARGE SCALE GENOMIC DNA]</scope>
    <source>
        <strain evidence="7 8">AGMB01872</strain>
    </source>
</reference>
<protein>
    <submittedName>
        <fullName evidence="7">Nitroreductase family protein</fullName>
    </submittedName>
</protein>
<dbReference type="Proteomes" id="UP000731465">
    <property type="component" value="Unassembled WGS sequence"/>
</dbReference>
<gene>
    <name evidence="7" type="ORF">J5V48_08595</name>
</gene>
<dbReference type="SUPFAM" id="SSF55469">
    <property type="entry name" value="FMN-dependent nitroreductase-like"/>
    <property type="match status" value="1"/>
</dbReference>
<dbReference type="PANTHER" id="PTHR43673">
    <property type="entry name" value="NAD(P)H NITROREDUCTASE YDGI-RELATED"/>
    <property type="match status" value="1"/>
</dbReference>
<keyword evidence="8" id="KW-1185">Reference proteome</keyword>
<evidence type="ECO:0000256" key="3">
    <source>
        <dbReference type="ARBA" id="ARBA00022630"/>
    </source>
</evidence>
<evidence type="ECO:0000256" key="2">
    <source>
        <dbReference type="ARBA" id="ARBA00007118"/>
    </source>
</evidence>
<dbReference type="CDD" id="cd20609">
    <property type="entry name" value="nitroreductase"/>
    <property type="match status" value="1"/>
</dbReference>
<name>A0ABS7DIM2_9GAMM</name>
<dbReference type="PANTHER" id="PTHR43673:SF2">
    <property type="entry name" value="NITROREDUCTASE"/>
    <property type="match status" value="1"/>
</dbReference>
<comment type="similarity">
    <text evidence="2">Belongs to the nitroreductase family.</text>
</comment>
<dbReference type="EMBL" id="JAGFNY010000038">
    <property type="protein sequence ID" value="MBW7570951.1"/>
    <property type="molecule type" value="Genomic_DNA"/>
</dbReference>
<keyword evidence="5" id="KW-0560">Oxidoreductase</keyword>
<dbReference type="Pfam" id="PF00881">
    <property type="entry name" value="Nitroreductase"/>
    <property type="match status" value="1"/>
</dbReference>
<dbReference type="RefSeq" id="WP_219938175.1">
    <property type="nucleotide sequence ID" value="NZ_JAGFNY010000038.1"/>
</dbReference>
<evidence type="ECO:0000256" key="4">
    <source>
        <dbReference type="ARBA" id="ARBA00022643"/>
    </source>
</evidence>
<evidence type="ECO:0000256" key="1">
    <source>
        <dbReference type="ARBA" id="ARBA00001917"/>
    </source>
</evidence>
<dbReference type="Gene3D" id="3.40.109.10">
    <property type="entry name" value="NADH Oxidase"/>
    <property type="match status" value="1"/>
</dbReference>
<dbReference type="InterPro" id="IPR000415">
    <property type="entry name" value="Nitroreductase-like"/>
</dbReference>
<dbReference type="InterPro" id="IPR029479">
    <property type="entry name" value="Nitroreductase"/>
</dbReference>
<comment type="cofactor">
    <cofactor evidence="1">
        <name>FMN</name>
        <dbReference type="ChEBI" id="CHEBI:58210"/>
    </cofactor>
</comment>